<accession>A0A068YAH9</accession>
<evidence type="ECO:0000256" key="1">
    <source>
        <dbReference type="SAM" id="MobiDB-lite"/>
    </source>
</evidence>
<dbReference type="AlphaFoldDB" id="A0A068YAH9"/>
<gene>
    <name evidence="2" type="ORF">EmuJ_000785000</name>
</gene>
<organism evidence="2 3">
    <name type="scientific">Echinococcus multilocularis</name>
    <name type="common">Fox tapeworm</name>
    <dbReference type="NCBI Taxonomy" id="6211"/>
    <lineage>
        <taxon>Eukaryota</taxon>
        <taxon>Metazoa</taxon>
        <taxon>Spiralia</taxon>
        <taxon>Lophotrochozoa</taxon>
        <taxon>Platyhelminthes</taxon>
        <taxon>Cestoda</taxon>
        <taxon>Eucestoda</taxon>
        <taxon>Cyclophyllidea</taxon>
        <taxon>Taeniidae</taxon>
        <taxon>Echinococcus</taxon>
    </lineage>
</organism>
<keyword evidence="3" id="KW-1185">Reference proteome</keyword>
<protein>
    <submittedName>
        <fullName evidence="2">Uncharacterized protein</fullName>
    </submittedName>
</protein>
<dbReference type="OrthoDB" id="6241969at2759"/>
<sequence>MEPFAYEDYSDFDTDELDFDPSLRRVTTATSTRRSLRSSSPFELNVDEDAMAKIRSRARQATSDFLDSCDAMRQKAKIRDEDALRKFDAAIELPLSAPRRGSSRSLRRNSLGLPPLMPRATRGGSSASDMANTNNSSPVRRASLGSNSLTTKANSSGPDSETNLSKAMPPMVPRRSSLRIRHRSPHLPPPPPPPGTSTASSVMNEINALEAFARDTRPLHEKLPRGPVIRSRFVRSVTPESRFLVSPRISPVRRASLAPRSTTEPEQSLGRGSTTPRGSVEPKRLAPCFSTALTEPDIRERISTRRKMRDVESRLDKILDYELPYASGFKEMRNTLREINDKMAKHRLLIDRYSGLQINEDNEPVADRVAAKVDELIPRVPALSGVQNPFKPRSDEITSSFDPRLIPGYSTGLCVTPSEGTRELRGRIRNLLCRTRDTSRQDAANPPHPCPLFTWLHFEASLVFRFSFVPIAVSPDFVLNQPHRHESLFSSA</sequence>
<dbReference type="Proteomes" id="UP000017246">
    <property type="component" value="Unassembled WGS sequence"/>
</dbReference>
<reference evidence="2" key="2">
    <citation type="submission" date="2015-11" db="EMBL/GenBank/DDBJ databases">
        <authorList>
            <person name="Zhang Y."/>
            <person name="Guo Z."/>
        </authorList>
    </citation>
    <scope>NUCLEOTIDE SEQUENCE</scope>
</reference>
<feature type="region of interest" description="Disordered" evidence="1">
    <location>
        <begin position="254"/>
        <end position="283"/>
    </location>
</feature>
<evidence type="ECO:0000313" key="2">
    <source>
        <dbReference type="EMBL" id="CDS40277.1"/>
    </source>
</evidence>
<feature type="compositionally biased region" description="Polar residues" evidence="1">
    <location>
        <begin position="259"/>
        <end position="277"/>
    </location>
</feature>
<feature type="compositionally biased region" description="Pro residues" evidence="1">
    <location>
        <begin position="186"/>
        <end position="195"/>
    </location>
</feature>
<name>A0A068YAH9_ECHMU</name>
<dbReference type="EMBL" id="LN902841">
    <property type="protein sequence ID" value="CDS40277.1"/>
    <property type="molecule type" value="Genomic_DNA"/>
</dbReference>
<reference evidence="2" key="1">
    <citation type="journal article" date="2013" name="Nature">
        <title>The genomes of four tapeworm species reveal adaptations to parasitism.</title>
        <authorList>
            <person name="Tsai I.J."/>
            <person name="Zarowiecki M."/>
            <person name="Holroyd N."/>
            <person name="Garciarrubio A."/>
            <person name="Sanchez-Flores A."/>
            <person name="Brooks K.L."/>
            <person name="Tracey A."/>
            <person name="Bobes R.J."/>
            <person name="Fragoso G."/>
            <person name="Sciutto E."/>
            <person name="Aslett M."/>
            <person name="Beasley H."/>
            <person name="Bennett H.M."/>
            <person name="Cai J."/>
            <person name="Camicia F."/>
            <person name="Clark R."/>
            <person name="Cucher M."/>
            <person name="De Silva N."/>
            <person name="Day T.A."/>
            <person name="Deplazes P."/>
            <person name="Estrada K."/>
            <person name="Fernandez C."/>
            <person name="Holland P.W."/>
            <person name="Hou J."/>
            <person name="Hu S."/>
            <person name="Huckvale T."/>
            <person name="Hung S.S."/>
            <person name="Kamenetzky L."/>
            <person name="Keane J.A."/>
            <person name="Kiss F."/>
            <person name="Koziol U."/>
            <person name="Lambert O."/>
            <person name="Liu K."/>
            <person name="Luo X."/>
            <person name="Luo Y."/>
            <person name="Macchiaroli N."/>
            <person name="Nichol S."/>
            <person name="Paps J."/>
            <person name="Parkinson J."/>
            <person name="Pouchkina-Stantcheva N."/>
            <person name="Riddiford N."/>
            <person name="Rosenzvit M."/>
            <person name="Salinas G."/>
            <person name="Wasmuth J.D."/>
            <person name="Zamanian M."/>
            <person name="Zheng Y."/>
            <person name="Cai X."/>
            <person name="Soberon X."/>
            <person name="Olson P.D."/>
            <person name="Laclette J.P."/>
            <person name="Brehm K."/>
            <person name="Berriman M."/>
            <person name="Garciarrubio A."/>
            <person name="Bobes R.J."/>
            <person name="Fragoso G."/>
            <person name="Sanchez-Flores A."/>
            <person name="Estrada K."/>
            <person name="Cevallos M.A."/>
            <person name="Morett E."/>
            <person name="Gonzalez V."/>
            <person name="Portillo T."/>
            <person name="Ochoa-Leyva A."/>
            <person name="Jose M.V."/>
            <person name="Sciutto E."/>
            <person name="Landa A."/>
            <person name="Jimenez L."/>
            <person name="Valdes V."/>
            <person name="Carrero J.C."/>
            <person name="Larralde C."/>
            <person name="Morales-Montor J."/>
            <person name="Limon-Lason J."/>
            <person name="Soberon X."/>
            <person name="Laclette J.P."/>
        </authorList>
    </citation>
    <scope>NUCLEOTIDE SEQUENCE [LARGE SCALE GENOMIC DNA]</scope>
</reference>
<evidence type="ECO:0000313" key="3">
    <source>
        <dbReference type="Proteomes" id="UP000017246"/>
    </source>
</evidence>
<dbReference type="OMA" id="DMANTNN"/>
<proteinExistence type="predicted"/>
<feature type="region of interest" description="Disordered" evidence="1">
    <location>
        <begin position="99"/>
        <end position="175"/>
    </location>
</feature>
<feature type="compositionally biased region" description="Polar residues" evidence="1">
    <location>
        <begin position="123"/>
        <end position="165"/>
    </location>
</feature>
<feature type="region of interest" description="Disordered" evidence="1">
    <location>
        <begin position="181"/>
        <end position="200"/>
    </location>
</feature>